<keyword evidence="2" id="KW-0812">Transmembrane</keyword>
<feature type="compositionally biased region" description="Basic and acidic residues" evidence="1">
    <location>
        <begin position="321"/>
        <end position="342"/>
    </location>
</feature>
<keyword evidence="4" id="KW-1185">Reference proteome</keyword>
<sequence length="342" mass="37783">MSLANATNPYAPGETAATIYAEETWLQGNLLSNIAYGAELVLFVMCAHVLTQQISRFHRTREMVLLAFVSVIFTLGTLFMGAQAKFTQQAFIENRNFPGGPAAYEEVMYSDPVDEIANVCFIVGNWLMDGFLVWRFMVIYMDFGRSWLVILMALPCMMLCCSVGLGITFLVQTSASSPFVDVNMTLAYYVMSLALNVIVTIFITGRLMFYRHRVKRALGVTHVSTYANAAAIFIESAMLYAVFAILFLVPFGLNNALGNVFLQTVSQVQTVSSLMIVYRIAQGQAWTEKTNVEALTSGINLQQLATMQTSKDPNTRPESIASKDDGSTAATSERRANVSEMV</sequence>
<dbReference type="GeneID" id="36333731"/>
<evidence type="ECO:0000256" key="2">
    <source>
        <dbReference type="SAM" id="Phobius"/>
    </source>
</evidence>
<feature type="region of interest" description="Disordered" evidence="1">
    <location>
        <begin position="307"/>
        <end position="342"/>
    </location>
</feature>
<keyword evidence="2" id="KW-1133">Transmembrane helix</keyword>
<gene>
    <name evidence="3" type="ORF">POSPLADRAFT_1180773</name>
</gene>
<feature type="transmembrane region" description="Helical" evidence="2">
    <location>
        <begin position="63"/>
        <end position="82"/>
    </location>
</feature>
<evidence type="ECO:0000256" key="1">
    <source>
        <dbReference type="SAM" id="MobiDB-lite"/>
    </source>
</evidence>
<evidence type="ECO:0000313" key="3">
    <source>
        <dbReference type="EMBL" id="OSX62677.1"/>
    </source>
</evidence>
<proteinExistence type="predicted"/>
<feature type="transmembrane region" description="Helical" evidence="2">
    <location>
        <begin position="34"/>
        <end position="51"/>
    </location>
</feature>
<accession>A0A1X6N230</accession>
<dbReference type="Proteomes" id="UP000194127">
    <property type="component" value="Unassembled WGS sequence"/>
</dbReference>
<evidence type="ECO:0000313" key="4">
    <source>
        <dbReference type="Proteomes" id="UP000194127"/>
    </source>
</evidence>
<dbReference type="EMBL" id="KZ110596">
    <property type="protein sequence ID" value="OSX62677.1"/>
    <property type="molecule type" value="Genomic_DNA"/>
</dbReference>
<dbReference type="OrthoDB" id="2641762at2759"/>
<dbReference type="STRING" id="670580.A0A1X6N230"/>
<name>A0A1X6N230_9APHY</name>
<reference evidence="3 4" key="1">
    <citation type="submission" date="2017-04" db="EMBL/GenBank/DDBJ databases">
        <title>Genome Sequence of the Model Brown-Rot Fungus Postia placenta SB12.</title>
        <authorList>
            <consortium name="DOE Joint Genome Institute"/>
            <person name="Gaskell J."/>
            <person name="Kersten P."/>
            <person name="Larrondo L.F."/>
            <person name="Canessa P."/>
            <person name="Martinez D."/>
            <person name="Hibbett D."/>
            <person name="Schmoll M."/>
            <person name="Kubicek C.P."/>
            <person name="Martinez A.T."/>
            <person name="Yadav J."/>
            <person name="Master E."/>
            <person name="Magnuson J.K."/>
            <person name="James T."/>
            <person name="Yaver D."/>
            <person name="Berka R."/>
            <person name="Labutti K."/>
            <person name="Lipzen A."/>
            <person name="Aerts A."/>
            <person name="Barry K."/>
            <person name="Henrissat B."/>
            <person name="Blanchette R."/>
            <person name="Grigoriev I."/>
            <person name="Cullen D."/>
        </authorList>
    </citation>
    <scope>NUCLEOTIDE SEQUENCE [LARGE SCALE GENOMIC DNA]</scope>
    <source>
        <strain evidence="3 4">MAD-698-R-SB12</strain>
    </source>
</reference>
<feature type="transmembrane region" description="Helical" evidence="2">
    <location>
        <begin position="116"/>
        <end position="134"/>
    </location>
</feature>
<feature type="transmembrane region" description="Helical" evidence="2">
    <location>
        <begin position="186"/>
        <end position="209"/>
    </location>
</feature>
<protein>
    <submittedName>
        <fullName evidence="3">Uncharacterized protein</fullName>
    </submittedName>
</protein>
<dbReference type="RefSeq" id="XP_024339471.1">
    <property type="nucleotide sequence ID" value="XM_024488782.1"/>
</dbReference>
<dbReference type="AlphaFoldDB" id="A0A1X6N230"/>
<organism evidence="3 4">
    <name type="scientific">Postia placenta MAD-698-R-SB12</name>
    <dbReference type="NCBI Taxonomy" id="670580"/>
    <lineage>
        <taxon>Eukaryota</taxon>
        <taxon>Fungi</taxon>
        <taxon>Dikarya</taxon>
        <taxon>Basidiomycota</taxon>
        <taxon>Agaricomycotina</taxon>
        <taxon>Agaricomycetes</taxon>
        <taxon>Polyporales</taxon>
        <taxon>Adustoporiaceae</taxon>
        <taxon>Rhodonia</taxon>
    </lineage>
</organism>
<feature type="transmembrane region" description="Helical" evidence="2">
    <location>
        <begin position="146"/>
        <end position="171"/>
    </location>
</feature>
<keyword evidence="2" id="KW-0472">Membrane</keyword>
<feature type="transmembrane region" description="Helical" evidence="2">
    <location>
        <begin position="230"/>
        <end position="253"/>
    </location>
</feature>